<dbReference type="PRINTS" id="PR01264">
    <property type="entry name" value="MECHCHANNEL"/>
</dbReference>
<evidence type="ECO:0000256" key="2">
    <source>
        <dbReference type="ARBA" id="ARBA00022448"/>
    </source>
</evidence>
<protein>
    <recommendedName>
        <fullName evidence="9">Large-conductance mechanosensitive channel</fullName>
    </recommendedName>
</protein>
<comment type="function">
    <text evidence="9">Channel that opens in response to stretch forces in the membrane lipid bilayer. May participate in the regulation of osmotic pressure changes within the cell.</text>
</comment>
<dbReference type="PANTHER" id="PTHR30266:SF2">
    <property type="entry name" value="LARGE-CONDUCTANCE MECHANOSENSITIVE CHANNEL"/>
    <property type="match status" value="1"/>
</dbReference>
<dbReference type="EMBL" id="CP126446">
    <property type="protein sequence ID" value="WIF99843.1"/>
    <property type="molecule type" value="Genomic_DNA"/>
</dbReference>
<evidence type="ECO:0000256" key="1">
    <source>
        <dbReference type="ARBA" id="ARBA00004141"/>
    </source>
</evidence>
<dbReference type="NCBIfam" id="TIGR00220">
    <property type="entry name" value="mscL"/>
    <property type="match status" value="1"/>
</dbReference>
<dbReference type="Pfam" id="PF01741">
    <property type="entry name" value="MscL"/>
    <property type="match status" value="1"/>
</dbReference>
<feature type="transmembrane region" description="Helical" evidence="9">
    <location>
        <begin position="75"/>
        <end position="99"/>
    </location>
</feature>
<dbReference type="InterPro" id="IPR037673">
    <property type="entry name" value="MSC/AndL"/>
</dbReference>
<proteinExistence type="inferred from homology"/>
<dbReference type="PANTHER" id="PTHR30266">
    <property type="entry name" value="MECHANOSENSITIVE CHANNEL MSCL"/>
    <property type="match status" value="1"/>
</dbReference>
<feature type="transmembrane region" description="Helical" evidence="9">
    <location>
        <begin position="46"/>
        <end position="69"/>
    </location>
</feature>
<evidence type="ECO:0000313" key="10">
    <source>
        <dbReference type="EMBL" id="WIF99843.1"/>
    </source>
</evidence>
<reference evidence="10 11" key="1">
    <citation type="submission" date="2023-05" db="EMBL/GenBank/DDBJ databases">
        <title>Comparative genomics reveals the evidence of polycyclic aromatic hydrocarbons degradation in moderately halophilic genus Pontibacillus.</title>
        <authorList>
            <person name="Yang H."/>
            <person name="Qian Z."/>
        </authorList>
    </citation>
    <scope>NUCLEOTIDE SEQUENCE [LARGE SCALE GENOMIC DNA]</scope>
    <source>
        <strain evidence="11">HN14</strain>
    </source>
</reference>
<dbReference type="HAMAP" id="MF_00115">
    <property type="entry name" value="MscL"/>
    <property type="match status" value="1"/>
</dbReference>
<keyword evidence="7 9" id="KW-0472">Membrane</keyword>
<evidence type="ECO:0000256" key="9">
    <source>
        <dbReference type="HAMAP-Rule" id="MF_00115"/>
    </source>
</evidence>
<evidence type="ECO:0000256" key="5">
    <source>
        <dbReference type="ARBA" id="ARBA00022989"/>
    </source>
</evidence>
<dbReference type="SUPFAM" id="SSF81330">
    <property type="entry name" value="Gated mechanosensitive channel"/>
    <property type="match status" value="1"/>
</dbReference>
<evidence type="ECO:0000256" key="7">
    <source>
        <dbReference type="ARBA" id="ARBA00023136"/>
    </source>
</evidence>
<keyword evidence="4 9" id="KW-0812">Transmembrane</keyword>
<evidence type="ECO:0000313" key="11">
    <source>
        <dbReference type="Proteomes" id="UP001236652"/>
    </source>
</evidence>
<organism evidence="10 11">
    <name type="scientific">Pontibacillus chungwhensis</name>
    <dbReference type="NCBI Taxonomy" id="265426"/>
    <lineage>
        <taxon>Bacteria</taxon>
        <taxon>Bacillati</taxon>
        <taxon>Bacillota</taxon>
        <taxon>Bacilli</taxon>
        <taxon>Bacillales</taxon>
        <taxon>Bacillaceae</taxon>
        <taxon>Pontibacillus</taxon>
    </lineage>
</organism>
<evidence type="ECO:0000256" key="3">
    <source>
        <dbReference type="ARBA" id="ARBA00022475"/>
    </source>
</evidence>
<evidence type="ECO:0000256" key="4">
    <source>
        <dbReference type="ARBA" id="ARBA00022692"/>
    </source>
</evidence>
<keyword evidence="5 9" id="KW-1133">Transmembrane helix</keyword>
<dbReference type="Gene3D" id="1.10.1200.120">
    <property type="entry name" value="Large-conductance mechanosensitive channel, MscL, domain 1"/>
    <property type="match status" value="1"/>
</dbReference>
<gene>
    <name evidence="9 10" type="primary">mscL</name>
    <name evidence="10" type="ORF">QNI29_09335</name>
</gene>
<comment type="subcellular location">
    <subcellularLocation>
        <location evidence="9">Cell membrane</location>
        <topology evidence="9">Multi-pass membrane protein</topology>
    </subcellularLocation>
    <subcellularLocation>
        <location evidence="1">Membrane</location>
        <topology evidence="1">Multi-pass membrane protein</topology>
    </subcellularLocation>
</comment>
<comment type="similarity">
    <text evidence="9">Belongs to the MscL family.</text>
</comment>
<dbReference type="Proteomes" id="UP001236652">
    <property type="component" value="Chromosome"/>
</dbReference>
<accession>A0ABY8V2H5</accession>
<comment type="subunit">
    <text evidence="9">Homopentamer.</text>
</comment>
<keyword evidence="8 9" id="KW-0407">Ion channel</keyword>
<keyword evidence="2 9" id="KW-0813">Transport</keyword>
<dbReference type="InterPro" id="IPR036019">
    <property type="entry name" value="MscL_channel"/>
</dbReference>
<evidence type="ECO:0000256" key="6">
    <source>
        <dbReference type="ARBA" id="ARBA00023065"/>
    </source>
</evidence>
<evidence type="ECO:0000256" key="8">
    <source>
        <dbReference type="ARBA" id="ARBA00023303"/>
    </source>
</evidence>
<sequence length="162" mass="18104">MKREGGLSMWKEFKAFATKGNVLDLSIAVVIGGAFGKIIESLVDDVVMPVVGLLMGGVNLQALHIQFALGKGTVYIQYGAFLQSAVDFFIITFAIFLFLKVIFRLRGKAKGQVQFQEETTDQILGDIRDLLRERSHMEQNSPNHPIVYIQKNKEKTANGRSR</sequence>
<feature type="transmembrane region" description="Helical" evidence="9">
    <location>
        <begin position="20"/>
        <end position="39"/>
    </location>
</feature>
<dbReference type="InterPro" id="IPR001185">
    <property type="entry name" value="MS_channel"/>
</dbReference>
<keyword evidence="3 9" id="KW-1003">Cell membrane</keyword>
<keyword evidence="11" id="KW-1185">Reference proteome</keyword>
<keyword evidence="6 9" id="KW-0406">Ion transport</keyword>
<name>A0ABY8V2H5_9BACI</name>